<dbReference type="EMBL" id="JBHSCO010000001">
    <property type="protein sequence ID" value="MFC4389674.1"/>
    <property type="molecule type" value="Genomic_DNA"/>
</dbReference>
<dbReference type="Pfam" id="PF20329">
    <property type="entry name" value="DUF6624"/>
    <property type="match status" value="1"/>
</dbReference>
<comment type="caution">
    <text evidence="1">The sequence shown here is derived from an EMBL/GenBank/DDBJ whole genome shotgun (WGS) entry which is preliminary data.</text>
</comment>
<sequence length="423" mass="49481">MKQFFFLFLLFSGLSDSKAQINTNYEELIAKASLLHLQKDYKNAIPLYRKAFALQQPDALNAYKAAGVYALDQNQDEAFKYLNISLDKGWTETDVLLIDPYFDYLRNDYDELWDSISEKARVAELQFEKTLKLPELRRQINAMTIQDQRIRYLKIQTSDSDQLAQLQQQINELDFKNLTQAKEIIKKYGWPKISEIGKDGSNNLWLLVQHADQDIFFQKTALEEMQKLTGTNEINMENFAFLYDRVQCNLNYKQLYGTQVNWTQNGEASGFRAIIDENKADERRASFGLLPLKIYALNYGFQYSLPTAVAALNQNKKDTESTLNLINEAKKYYRYKKYPKVYDNYNNASMILGGMTSSQNYEASVLFAKIYNKTKEEQYRSIALDFLSLNHLRDDLNKKELLANKEFKNFYSQTRWKDIIQSL</sequence>
<organism evidence="1 2">
    <name type="scientific">Flavobacterium quisquiliarum</name>
    <dbReference type="NCBI Taxonomy" id="1834436"/>
    <lineage>
        <taxon>Bacteria</taxon>
        <taxon>Pseudomonadati</taxon>
        <taxon>Bacteroidota</taxon>
        <taxon>Flavobacteriia</taxon>
        <taxon>Flavobacteriales</taxon>
        <taxon>Flavobacteriaceae</taxon>
        <taxon>Flavobacterium</taxon>
    </lineage>
</organism>
<reference evidence="2" key="1">
    <citation type="journal article" date="2019" name="Int. J. Syst. Evol. Microbiol.">
        <title>The Global Catalogue of Microorganisms (GCM) 10K type strain sequencing project: providing services to taxonomists for standard genome sequencing and annotation.</title>
        <authorList>
            <consortium name="The Broad Institute Genomics Platform"/>
            <consortium name="The Broad Institute Genome Sequencing Center for Infectious Disease"/>
            <person name="Wu L."/>
            <person name="Ma J."/>
        </authorList>
    </citation>
    <scope>NUCLEOTIDE SEQUENCE [LARGE SCALE GENOMIC DNA]</scope>
    <source>
        <strain evidence="2">CGMCC 1.15345</strain>
    </source>
</reference>
<dbReference type="Proteomes" id="UP001595719">
    <property type="component" value="Unassembled WGS sequence"/>
</dbReference>
<dbReference type="InterPro" id="IPR046732">
    <property type="entry name" value="DUF6624"/>
</dbReference>
<dbReference type="RefSeq" id="WP_179003463.1">
    <property type="nucleotide sequence ID" value="NZ_JBHSCO010000001.1"/>
</dbReference>
<protein>
    <submittedName>
        <fullName evidence="1">DUF6624 domain-containing protein</fullName>
    </submittedName>
</protein>
<dbReference type="Gene3D" id="1.25.40.10">
    <property type="entry name" value="Tetratricopeptide repeat domain"/>
    <property type="match status" value="1"/>
</dbReference>
<gene>
    <name evidence="1" type="ORF">ACFOY0_01595</name>
</gene>
<name>A0ABV8W139_9FLAO</name>
<accession>A0ABV8W139</accession>
<evidence type="ECO:0000313" key="2">
    <source>
        <dbReference type="Proteomes" id="UP001595719"/>
    </source>
</evidence>
<evidence type="ECO:0000313" key="1">
    <source>
        <dbReference type="EMBL" id="MFC4389674.1"/>
    </source>
</evidence>
<dbReference type="InterPro" id="IPR011990">
    <property type="entry name" value="TPR-like_helical_dom_sf"/>
</dbReference>
<proteinExistence type="predicted"/>
<keyword evidence="2" id="KW-1185">Reference proteome</keyword>
<dbReference type="SUPFAM" id="SSF81901">
    <property type="entry name" value="HCP-like"/>
    <property type="match status" value="1"/>
</dbReference>